<dbReference type="CDD" id="cd00840">
    <property type="entry name" value="MPP_Mre11_N"/>
    <property type="match status" value="1"/>
</dbReference>
<reference evidence="3 4" key="1">
    <citation type="journal article" date="2005" name="Genome Res.">
        <title>Living with two extremes: conclusions from the genome sequence of Natronomonas pharaonis.</title>
        <authorList>
            <person name="Falb M."/>
            <person name="Pfeiffer F."/>
            <person name="Palm P."/>
            <person name="Rodewald K."/>
            <person name="Hickmann V."/>
            <person name="Tittor J."/>
            <person name="Oesterhelt D."/>
        </authorList>
    </citation>
    <scope>NUCLEOTIDE SEQUENCE [LARGE SCALE GENOMIC DNA]</scope>
    <source>
        <strain evidence="4">ATCC 35678 / DSM 2160 / CIP 103997 / JCM 8858 / NBRC 14720 / NCIMB 2260 / Gabara</strain>
    </source>
</reference>
<dbReference type="InterPro" id="IPR050535">
    <property type="entry name" value="DNA_Repair-Maintenance_Comp"/>
</dbReference>
<dbReference type="PANTHER" id="PTHR30337:SF7">
    <property type="entry name" value="PHOSPHOESTERASE"/>
    <property type="match status" value="1"/>
</dbReference>
<sequence>MTVRFLHTADLHLGSQLKTQHRQATGTIETLDSAIYTAVERLFDTAIEEDVDFVVIAGDLYDEDSRSVKANTFLKEQFDRLADQNIPAYVSYGNHDPVGSATTYVDLPDNVYEFDHEDPQEFYYPDEDTPEARIWGQSYRDRHESRSMYHRFTPADERVPNIGVLHTGLNPDGRRYVPVARSDLESKDEIHYWALGHIHDPRIYENEQPIAYSGVPQGRQITEPGFGGAYLVELDAEGDYEIEFVPTSPVIWQTVEVDIGDDDISSIPDIERRIEQTLDEFSAPTELFDGTSVAVRDAEWGIDGYVCRWKLTGNGPVHETLSSDDEAIHELTRRLRDGLTSRRPFVWTEAVRDETGPPIPSIDELRGNDRVIDEYIAFIDELDEVDARERYREEVGMVWESVEDHEEGRPDELSLTDEQLDNLIERAQERVLEELARRRAT</sequence>
<dbReference type="HOGENOM" id="CLU_026621_4_0_2"/>
<evidence type="ECO:0000313" key="3">
    <source>
        <dbReference type="EMBL" id="CAI50031.1"/>
    </source>
</evidence>
<dbReference type="KEGG" id="nph:NP_3880A"/>
<evidence type="ECO:0000256" key="1">
    <source>
        <dbReference type="ARBA" id="ARBA00022801"/>
    </source>
</evidence>
<name>A0A1U7EXT3_NATPD</name>
<dbReference type="RefSeq" id="WP_011323648.1">
    <property type="nucleotide sequence ID" value="NC_007426.1"/>
</dbReference>
<dbReference type="EMBL" id="CR936257">
    <property type="protein sequence ID" value="CAI50031.1"/>
    <property type="molecule type" value="Genomic_DNA"/>
</dbReference>
<keyword evidence="4" id="KW-1185">Reference proteome</keyword>
<dbReference type="InterPro" id="IPR041796">
    <property type="entry name" value="Mre11_N"/>
</dbReference>
<dbReference type="AlphaFoldDB" id="A0A1U7EXT3"/>
<gene>
    <name evidence="3" type="ordered locus">NP_3880A</name>
</gene>
<proteinExistence type="predicted"/>
<dbReference type="Proteomes" id="UP000002698">
    <property type="component" value="Chromosome"/>
</dbReference>
<dbReference type="eggNOG" id="arCOG00397">
    <property type="taxonomic scope" value="Archaea"/>
</dbReference>
<dbReference type="PANTHER" id="PTHR30337">
    <property type="entry name" value="COMPONENT OF ATP-DEPENDENT DSDNA EXONUCLEASE"/>
    <property type="match status" value="1"/>
</dbReference>
<evidence type="ECO:0000313" key="4">
    <source>
        <dbReference type="Proteomes" id="UP000002698"/>
    </source>
</evidence>
<dbReference type="SUPFAM" id="SSF56300">
    <property type="entry name" value="Metallo-dependent phosphatases"/>
    <property type="match status" value="1"/>
</dbReference>
<dbReference type="STRING" id="348780.NP_3880A"/>
<protein>
    <submittedName>
        <fullName evidence="3">Probable phosphoesterase</fullName>
    </submittedName>
</protein>
<dbReference type="Pfam" id="PF00149">
    <property type="entry name" value="Metallophos"/>
    <property type="match status" value="1"/>
</dbReference>
<dbReference type="InterPro" id="IPR004843">
    <property type="entry name" value="Calcineurin-like_PHP"/>
</dbReference>
<dbReference type="GO" id="GO:0016787">
    <property type="term" value="F:hydrolase activity"/>
    <property type="evidence" value="ECO:0007669"/>
    <property type="project" value="UniProtKB-KW"/>
</dbReference>
<evidence type="ECO:0000259" key="2">
    <source>
        <dbReference type="Pfam" id="PF00149"/>
    </source>
</evidence>
<dbReference type="GeneID" id="3701900"/>
<accession>A0A1U7EXT3</accession>
<dbReference type="OrthoDB" id="11638at2157"/>
<feature type="domain" description="Calcineurin-like phosphoesterase" evidence="2">
    <location>
        <begin position="4"/>
        <end position="201"/>
    </location>
</feature>
<dbReference type="Gene3D" id="3.60.21.10">
    <property type="match status" value="1"/>
</dbReference>
<dbReference type="InterPro" id="IPR029052">
    <property type="entry name" value="Metallo-depent_PP-like"/>
</dbReference>
<organism evidence="3 4">
    <name type="scientific">Natronomonas pharaonis (strain ATCC 35678 / DSM 2160 / CIP 103997 / JCM 8858 / NBRC 14720 / NCIMB 2260 / Gabara)</name>
    <name type="common">Halobacterium pharaonis</name>
    <dbReference type="NCBI Taxonomy" id="348780"/>
    <lineage>
        <taxon>Archaea</taxon>
        <taxon>Methanobacteriati</taxon>
        <taxon>Methanobacteriota</taxon>
        <taxon>Stenosarchaea group</taxon>
        <taxon>Halobacteria</taxon>
        <taxon>Halobacteriales</taxon>
        <taxon>Natronomonadaceae</taxon>
        <taxon>Natronomonas</taxon>
    </lineage>
</organism>
<dbReference type="EnsemblBacteria" id="CAI50031">
    <property type="protein sequence ID" value="CAI50031"/>
    <property type="gene ID" value="NP_3880A"/>
</dbReference>
<keyword evidence="1" id="KW-0378">Hydrolase</keyword>